<protein>
    <recommendedName>
        <fullName evidence="4">Sulfotransferase family protein</fullName>
    </recommendedName>
</protein>
<keyword evidence="3" id="KW-1185">Reference proteome</keyword>
<evidence type="ECO:0008006" key="4">
    <source>
        <dbReference type="Google" id="ProtNLM"/>
    </source>
</evidence>
<comment type="caution">
    <text evidence="2">The sequence shown here is derived from an EMBL/GenBank/DDBJ whole genome shotgun (WGS) entry which is preliminary data.</text>
</comment>
<organism evidence="2 3">
    <name type="scientific">Nocardioides taihuensis</name>
    <dbReference type="NCBI Taxonomy" id="1835606"/>
    <lineage>
        <taxon>Bacteria</taxon>
        <taxon>Bacillati</taxon>
        <taxon>Actinomycetota</taxon>
        <taxon>Actinomycetes</taxon>
        <taxon>Propionibacteriales</taxon>
        <taxon>Nocardioidaceae</taxon>
        <taxon>Nocardioides</taxon>
    </lineage>
</organism>
<dbReference type="EMBL" id="JBHSKD010000007">
    <property type="protein sequence ID" value="MFC5176390.1"/>
    <property type="molecule type" value="Genomic_DNA"/>
</dbReference>
<dbReference type="InterPro" id="IPR027417">
    <property type="entry name" value="P-loop_NTPase"/>
</dbReference>
<gene>
    <name evidence="2" type="ORF">ACFPGP_06890</name>
</gene>
<proteinExistence type="predicted"/>
<dbReference type="SUPFAM" id="SSF52540">
    <property type="entry name" value="P-loop containing nucleoside triphosphate hydrolases"/>
    <property type="match status" value="1"/>
</dbReference>
<dbReference type="RefSeq" id="WP_378588672.1">
    <property type="nucleotide sequence ID" value="NZ_JBHSKD010000007.1"/>
</dbReference>
<dbReference type="Proteomes" id="UP001596087">
    <property type="component" value="Unassembled WGS sequence"/>
</dbReference>
<reference evidence="3" key="1">
    <citation type="journal article" date="2019" name="Int. J. Syst. Evol. Microbiol.">
        <title>The Global Catalogue of Microorganisms (GCM) 10K type strain sequencing project: providing services to taxonomists for standard genome sequencing and annotation.</title>
        <authorList>
            <consortium name="The Broad Institute Genomics Platform"/>
            <consortium name="The Broad Institute Genome Sequencing Center for Infectious Disease"/>
            <person name="Wu L."/>
            <person name="Ma J."/>
        </authorList>
    </citation>
    <scope>NUCLEOTIDE SEQUENCE [LARGE SCALE GENOMIC DNA]</scope>
    <source>
        <strain evidence="3">DFY41</strain>
    </source>
</reference>
<evidence type="ECO:0000313" key="3">
    <source>
        <dbReference type="Proteomes" id="UP001596087"/>
    </source>
</evidence>
<dbReference type="Gene3D" id="3.40.50.300">
    <property type="entry name" value="P-loop containing nucleotide triphosphate hydrolases"/>
    <property type="match status" value="1"/>
</dbReference>
<name>A0ABW0BGN4_9ACTN</name>
<feature type="region of interest" description="Disordered" evidence="1">
    <location>
        <begin position="302"/>
        <end position="322"/>
    </location>
</feature>
<sequence>MTERVYIHVGLPKTGTTYLQQCLLESREALAADGVLVPGKNHHFQTEAFWDLLGRRLRDVDQQGVAGGWRRLLDVTTPWRGRSVVLSEEFLVNARKPHVKKVVQAFAPAEVHVVVTVRDLGRVLGSMWQQELSKGRTWTWAEFVAAVRDPEEGPATAGVAFWLRQDLARVLATWESAVPQERIHVVVVPPAGAPPTRLLELFAEATDLDPATLTPTTTRDNSSVGVVETELLRRLNEGLGDRLNERQYLYLVNRVLKPALHERASGTSFRLPASELAWVAEKGRETVALLAAGSYHVVGDPQHLVPEPGSAGPGTDPGDVGDAELASAALTALTGTVEHYGNYWWRTRRRKEAPSAGGAERAASGTRALAYRTRVGLLERADRNRFLGWAARRYLAWRTRTG</sequence>
<evidence type="ECO:0000313" key="2">
    <source>
        <dbReference type="EMBL" id="MFC5176390.1"/>
    </source>
</evidence>
<evidence type="ECO:0000256" key="1">
    <source>
        <dbReference type="SAM" id="MobiDB-lite"/>
    </source>
</evidence>
<accession>A0ABW0BGN4</accession>